<sequence>MVNVRLQTFLESNNAYVPYQTGFRKGRSTVDHLVKLTDRILRAFDSGEHLVAVFFDIKGAYDMTWRYGILQNMYKYNLRGNLPKFIKSFLEDRKFCVRIGDINSKEYVLENGVPQGSTLSCSLFGIAINEIAKGVEESIDKCLYVDDLMVCCSGKTVGTITRNLQTAINIICHNANAVGYVLSEEKTKVVHFCRLRKPHYDPVLFMNNRIISVVQEVKFLGLTFDRGLRWSKHLENVAATCRKSLNIMRVLAHHRWGAHPKTLLDIYKALILSRMDYGCAAYSTCGSNTLLEKLDKIQNLAIRYSLGAYPTSPVTSLHVEANIPPLALRRKQIVANYYIKVRIDDKHPNFISLTDATTIARLNRCRSLGVRAREVLNYLQLDNVDFTNMSSIARRELVKTKIYERWSEQWSETDTALKKIKQSLDPLFYIDVGRLNLIRLYRLRLGHTALTHGYLLAGEERPLCEQCGVILTPHHIISVCPQYTDVRVLFNIDPAWENNFKNKEQCKNTLAFIQRIGIANDL</sequence>
<dbReference type="EMBL" id="GEZM01085087">
    <property type="protein sequence ID" value="JAV60253.1"/>
    <property type="molecule type" value="Transcribed_RNA"/>
</dbReference>
<dbReference type="SUPFAM" id="SSF56672">
    <property type="entry name" value="DNA/RNA polymerases"/>
    <property type="match status" value="1"/>
</dbReference>
<dbReference type="EMBL" id="GEZM01085081">
    <property type="protein sequence ID" value="JAV60265.1"/>
    <property type="molecule type" value="Transcribed_RNA"/>
</dbReference>
<dbReference type="GO" id="GO:0071897">
    <property type="term" value="P:DNA biosynthetic process"/>
    <property type="evidence" value="ECO:0007669"/>
    <property type="project" value="UniProtKB-ARBA"/>
</dbReference>
<dbReference type="CDD" id="cd01650">
    <property type="entry name" value="RT_nLTR_like"/>
    <property type="match status" value="1"/>
</dbReference>
<name>A0A1Y1KII9_PHOPY</name>
<dbReference type="EMBL" id="GEZM01085089">
    <property type="protein sequence ID" value="JAV60248.1"/>
    <property type="molecule type" value="Transcribed_RNA"/>
</dbReference>
<evidence type="ECO:0000313" key="2">
    <source>
        <dbReference type="EMBL" id="JAV60241.1"/>
    </source>
</evidence>
<dbReference type="EMBL" id="GEZM01085080">
    <property type="protein sequence ID" value="JAV60267.1"/>
    <property type="molecule type" value="Transcribed_RNA"/>
</dbReference>
<dbReference type="AlphaFoldDB" id="A0A1Y1KII9"/>
<evidence type="ECO:0000259" key="1">
    <source>
        <dbReference type="PROSITE" id="PS50878"/>
    </source>
</evidence>
<feature type="domain" description="Reverse transcriptase" evidence="1">
    <location>
        <begin position="1"/>
        <end position="224"/>
    </location>
</feature>
<dbReference type="EMBL" id="GEZM01085083">
    <property type="protein sequence ID" value="JAV60259.1"/>
    <property type="molecule type" value="Transcribed_RNA"/>
</dbReference>
<dbReference type="PROSITE" id="PS50878">
    <property type="entry name" value="RT_POL"/>
    <property type="match status" value="1"/>
</dbReference>
<dbReference type="PANTHER" id="PTHR33481">
    <property type="entry name" value="REVERSE TRANSCRIPTASE"/>
    <property type="match status" value="1"/>
</dbReference>
<protein>
    <recommendedName>
        <fullName evidence="1">Reverse transcriptase domain-containing protein</fullName>
    </recommendedName>
</protein>
<dbReference type="Pfam" id="PF00078">
    <property type="entry name" value="RVT_1"/>
    <property type="match status" value="1"/>
</dbReference>
<dbReference type="EMBL" id="GEZM01085086">
    <property type="protein sequence ID" value="JAV60255.1"/>
    <property type="molecule type" value="Transcribed_RNA"/>
</dbReference>
<dbReference type="EMBL" id="GEZM01085075">
    <property type="protein sequence ID" value="JAV60277.1"/>
    <property type="molecule type" value="Transcribed_RNA"/>
</dbReference>
<proteinExistence type="predicted"/>
<dbReference type="InterPro" id="IPR000477">
    <property type="entry name" value="RT_dom"/>
</dbReference>
<dbReference type="EMBL" id="GEZM01085084">
    <property type="protein sequence ID" value="JAV60257.1"/>
    <property type="molecule type" value="Transcribed_RNA"/>
</dbReference>
<organism evidence="2">
    <name type="scientific">Photinus pyralis</name>
    <name type="common">Common eastern firefly</name>
    <name type="synonym">Lampyris pyralis</name>
    <dbReference type="NCBI Taxonomy" id="7054"/>
    <lineage>
        <taxon>Eukaryota</taxon>
        <taxon>Metazoa</taxon>
        <taxon>Ecdysozoa</taxon>
        <taxon>Arthropoda</taxon>
        <taxon>Hexapoda</taxon>
        <taxon>Insecta</taxon>
        <taxon>Pterygota</taxon>
        <taxon>Neoptera</taxon>
        <taxon>Endopterygota</taxon>
        <taxon>Coleoptera</taxon>
        <taxon>Polyphaga</taxon>
        <taxon>Elateriformia</taxon>
        <taxon>Elateroidea</taxon>
        <taxon>Lampyridae</taxon>
        <taxon>Lampyrinae</taxon>
        <taxon>Photinus</taxon>
    </lineage>
</organism>
<dbReference type="EMBL" id="GEZM01085079">
    <property type="protein sequence ID" value="JAV60269.1"/>
    <property type="molecule type" value="Transcribed_RNA"/>
</dbReference>
<dbReference type="EMBL" id="GEZM01085091">
    <property type="protein sequence ID" value="JAV60243.1"/>
    <property type="molecule type" value="Transcribed_RNA"/>
</dbReference>
<accession>A0A1Y1KII9</accession>
<dbReference type="PANTHER" id="PTHR33481:SF1">
    <property type="entry name" value="ENDONUCLEASE_EXONUCLEASE_PHOSPHATASE DOMAIN-CONTAINING PROTEIN-RELATED"/>
    <property type="match status" value="1"/>
</dbReference>
<reference evidence="2" key="1">
    <citation type="journal article" date="2016" name="Sci. Rep.">
        <title>Molecular characterization of firefly nuptial gifts: a multi-omics approach sheds light on postcopulatory sexual selection.</title>
        <authorList>
            <person name="Al-Wathiqui N."/>
            <person name="Fallon T.R."/>
            <person name="South A."/>
            <person name="Weng J.K."/>
            <person name="Lewis S.M."/>
        </authorList>
    </citation>
    <scope>NUCLEOTIDE SEQUENCE</scope>
</reference>
<dbReference type="InterPro" id="IPR043502">
    <property type="entry name" value="DNA/RNA_pol_sf"/>
</dbReference>
<dbReference type="EMBL" id="GEZM01085092">
    <property type="protein sequence ID" value="JAV60241.1"/>
    <property type="molecule type" value="Transcribed_RNA"/>
</dbReference>